<accession>A0AAD7K1M8</accession>
<dbReference type="Proteomes" id="UP001215598">
    <property type="component" value="Unassembled WGS sequence"/>
</dbReference>
<reference evidence="2" key="1">
    <citation type="submission" date="2023-03" db="EMBL/GenBank/DDBJ databases">
        <title>Massive genome expansion in bonnet fungi (Mycena s.s.) driven by repeated elements and novel gene families across ecological guilds.</title>
        <authorList>
            <consortium name="Lawrence Berkeley National Laboratory"/>
            <person name="Harder C.B."/>
            <person name="Miyauchi S."/>
            <person name="Viragh M."/>
            <person name="Kuo A."/>
            <person name="Thoen E."/>
            <person name="Andreopoulos B."/>
            <person name="Lu D."/>
            <person name="Skrede I."/>
            <person name="Drula E."/>
            <person name="Henrissat B."/>
            <person name="Morin E."/>
            <person name="Kohler A."/>
            <person name="Barry K."/>
            <person name="LaButti K."/>
            <person name="Morin E."/>
            <person name="Salamov A."/>
            <person name="Lipzen A."/>
            <person name="Mereny Z."/>
            <person name="Hegedus B."/>
            <person name="Baldrian P."/>
            <person name="Stursova M."/>
            <person name="Weitz H."/>
            <person name="Taylor A."/>
            <person name="Grigoriev I.V."/>
            <person name="Nagy L.G."/>
            <person name="Martin F."/>
            <person name="Kauserud H."/>
        </authorList>
    </citation>
    <scope>NUCLEOTIDE SEQUENCE</scope>
    <source>
        <strain evidence="2">CBHHK182m</strain>
    </source>
</reference>
<sequence>MQGRMKGRMMRQCAHYGLISRPPTPRCESNLSAGFGFRSCRGLLGHPEDALAVAPRDSSREYLFCTESGDMLAHPQLPPGLIEHCLDVLKAIMPFKRELIRVVVEGLCARRRSLITTPLFDPTRRANARDEMTAEEGARADLTMLERVHEDFEDNATLEGFLTDWPCAARSWVSTRNRSSASVSFTLQNLVFANVSHLIQSIAVKSLRVRRAPEASLIDQLAVETNSSRPFPLYVNRPASLGKWTWIGRVTMTINAIAQTLCERATLTKFFHPVLHQLQTVWHPVQKGERGKQMIVARYKTITTRREQQREERLGRMHCSWSDSEGEGPIRRPNTRFKRQQGRRTRAPEAQARRKEDYLKRSRLKIAEHTEIITYPVPFPDHFANAKPNAVNVTNMVEELWPTLPADLPNATDDDSMNLFIKSQEPTEEQRAAMGSGGTKRSLSARLPAAEIAALEADGEPEYLAIRWADAIPAETLKMLVRLWDTLRLLGVKFPEAEHQRSGMPALHLGLWEMYAKLIKITTDARQTKLTKRDLAKSASKEEILAAIDDLCRAVKEHVVPRLEQLMDRDVPGHRRVQERIHAHVLHQLRSNKDFAQRPDQDFGSLFTTMAVKEGGSERIHIDWNDNLHKYALIFAAGDWEGGEFCIPQLGIQIPLRPGQVLAVRTRLLAHCIAPITSGRRLVFTCFTNSLLLEHTLAGKDYTVLSKTLTFNFTLFSYSLFIRGDGAV</sequence>
<dbReference type="AlphaFoldDB" id="A0AAD7K1M8"/>
<name>A0AAD7K1M8_9AGAR</name>
<proteinExistence type="predicted"/>
<comment type="caution">
    <text evidence="2">The sequence shown here is derived from an EMBL/GenBank/DDBJ whole genome shotgun (WGS) entry which is preliminary data.</text>
</comment>
<feature type="compositionally biased region" description="Basic residues" evidence="1">
    <location>
        <begin position="333"/>
        <end position="345"/>
    </location>
</feature>
<protein>
    <submittedName>
        <fullName evidence="2">Uncharacterized protein</fullName>
    </submittedName>
</protein>
<dbReference type="Gene3D" id="3.60.130.30">
    <property type="match status" value="1"/>
</dbReference>
<evidence type="ECO:0000313" key="2">
    <source>
        <dbReference type="EMBL" id="KAJ7776408.1"/>
    </source>
</evidence>
<organism evidence="2 3">
    <name type="scientific">Mycena metata</name>
    <dbReference type="NCBI Taxonomy" id="1033252"/>
    <lineage>
        <taxon>Eukaryota</taxon>
        <taxon>Fungi</taxon>
        <taxon>Dikarya</taxon>
        <taxon>Basidiomycota</taxon>
        <taxon>Agaricomycotina</taxon>
        <taxon>Agaricomycetes</taxon>
        <taxon>Agaricomycetidae</taxon>
        <taxon>Agaricales</taxon>
        <taxon>Marasmiineae</taxon>
        <taxon>Mycenaceae</taxon>
        <taxon>Mycena</taxon>
    </lineage>
</organism>
<gene>
    <name evidence="2" type="ORF">B0H16DRAFT_1449838</name>
</gene>
<evidence type="ECO:0000256" key="1">
    <source>
        <dbReference type="SAM" id="MobiDB-lite"/>
    </source>
</evidence>
<feature type="region of interest" description="Disordered" evidence="1">
    <location>
        <begin position="307"/>
        <end position="355"/>
    </location>
</feature>
<keyword evidence="3" id="KW-1185">Reference proteome</keyword>
<dbReference type="EMBL" id="JARKIB010000009">
    <property type="protein sequence ID" value="KAJ7776408.1"/>
    <property type="molecule type" value="Genomic_DNA"/>
</dbReference>
<evidence type="ECO:0000313" key="3">
    <source>
        <dbReference type="Proteomes" id="UP001215598"/>
    </source>
</evidence>